<sequence>TLYIVLSDDPIITLSIFVKLLILFETLLKSDIHGKFINVLEDMHSKCLFRVETSFGMIELFNCIC</sequence>
<evidence type="ECO:0000256" key="1">
    <source>
        <dbReference type="SAM" id="Phobius"/>
    </source>
</evidence>
<protein>
    <submittedName>
        <fullName evidence="2">Uncharacterized protein</fullName>
    </submittedName>
</protein>
<dbReference type="EMBL" id="KB201774">
    <property type="protein sequence ID" value="ESO94666.1"/>
    <property type="molecule type" value="Genomic_DNA"/>
</dbReference>
<organism evidence="2 3">
    <name type="scientific">Lottia gigantea</name>
    <name type="common">Giant owl limpet</name>
    <dbReference type="NCBI Taxonomy" id="225164"/>
    <lineage>
        <taxon>Eukaryota</taxon>
        <taxon>Metazoa</taxon>
        <taxon>Spiralia</taxon>
        <taxon>Lophotrochozoa</taxon>
        <taxon>Mollusca</taxon>
        <taxon>Gastropoda</taxon>
        <taxon>Patellogastropoda</taxon>
        <taxon>Lottioidea</taxon>
        <taxon>Lottiidae</taxon>
        <taxon>Lottia</taxon>
    </lineage>
</organism>
<evidence type="ECO:0000313" key="3">
    <source>
        <dbReference type="Proteomes" id="UP000030746"/>
    </source>
</evidence>
<gene>
    <name evidence="2" type="ORF">LOTGIDRAFT_144944</name>
</gene>
<keyword evidence="3" id="KW-1185">Reference proteome</keyword>
<evidence type="ECO:0000313" key="2">
    <source>
        <dbReference type="EMBL" id="ESO94666.1"/>
    </source>
</evidence>
<dbReference type="GeneID" id="20234895"/>
<dbReference type="KEGG" id="lgi:LOTGIDRAFT_144944"/>
<keyword evidence="1" id="KW-1133">Transmembrane helix</keyword>
<keyword evidence="1" id="KW-0812">Transmembrane</keyword>
<name>V4AM37_LOTGI</name>
<dbReference type="Proteomes" id="UP000030746">
    <property type="component" value="Unassembled WGS sequence"/>
</dbReference>
<keyword evidence="1" id="KW-0472">Membrane</keyword>
<dbReference type="CTD" id="20234895"/>
<proteinExistence type="predicted"/>
<feature type="transmembrane region" description="Helical" evidence="1">
    <location>
        <begin position="12"/>
        <end position="28"/>
    </location>
</feature>
<dbReference type="AlphaFoldDB" id="V4AM37"/>
<reference evidence="2 3" key="1">
    <citation type="journal article" date="2013" name="Nature">
        <title>Insights into bilaterian evolution from three spiralian genomes.</title>
        <authorList>
            <person name="Simakov O."/>
            <person name="Marletaz F."/>
            <person name="Cho S.J."/>
            <person name="Edsinger-Gonzales E."/>
            <person name="Havlak P."/>
            <person name="Hellsten U."/>
            <person name="Kuo D.H."/>
            <person name="Larsson T."/>
            <person name="Lv J."/>
            <person name="Arendt D."/>
            <person name="Savage R."/>
            <person name="Osoegawa K."/>
            <person name="de Jong P."/>
            <person name="Grimwood J."/>
            <person name="Chapman J.A."/>
            <person name="Shapiro H."/>
            <person name="Aerts A."/>
            <person name="Otillar R.P."/>
            <person name="Terry A.Y."/>
            <person name="Boore J.L."/>
            <person name="Grigoriev I.V."/>
            <person name="Lindberg D.R."/>
            <person name="Seaver E.C."/>
            <person name="Weisblat D.A."/>
            <person name="Putnam N.H."/>
            <person name="Rokhsar D.S."/>
        </authorList>
    </citation>
    <scope>NUCLEOTIDE SEQUENCE [LARGE SCALE GENOMIC DNA]</scope>
</reference>
<dbReference type="RefSeq" id="XP_009054657.1">
    <property type="nucleotide sequence ID" value="XM_009056409.1"/>
</dbReference>
<feature type="non-terminal residue" evidence="2">
    <location>
        <position position="1"/>
    </location>
</feature>
<dbReference type="HOGENOM" id="CLU_2856312_0_0_1"/>
<accession>V4AM37</accession>